<name>A0A6M8HRC3_9PROT</name>
<sequence length="391" mass="43394">MTKIAASRGIASLTGIRGVAASWVFLQHIQGFATLALAAPWLMHLRALDAAPRGIELFFILSGFILMHVHAREFVLVDRIMLRRFYVRRFFRVYPLNTVVLLAIVPIVLLFPSFVEASKQYPGAHYSYKIHTFAWPGLVQSLLLVQSWTLVKLGEWNGPAWTLSAEVLGYIFFPFVARFMMTQHSLRRCLLLGTGSLLMLCLAMLATHHVFENTNPSGTMGAVRMLFCSFAGVCLYRCFAMMERPPVHPDLLCGIGIAVPVATMFVPFASMLDVFGFAALILGLAYQRGAINRAFASRPALFMGKISFSFALVHGVLIAFTEWCLRKPFLEHSRLFGAGWLLAIVLSCVLLGILLHAAVEIPGLRVGRRVNDALDRAAGVAPRTRPLTTNR</sequence>
<reference evidence="3 4" key="1">
    <citation type="journal article" date="2014" name="World J. Microbiol. Biotechnol.">
        <title>Biodiversity and physiological characteristics of Antarctic and Arctic lichens-associated bacteria.</title>
        <authorList>
            <person name="Lee Y.M."/>
            <person name="Kim E.H."/>
            <person name="Lee H.K."/>
            <person name="Hong S.G."/>
        </authorList>
    </citation>
    <scope>NUCLEOTIDE SEQUENCE [LARGE SCALE GENOMIC DNA]</scope>
    <source>
        <strain evidence="3 4">PAMC 26569</strain>
    </source>
</reference>
<keyword evidence="4" id="KW-1185">Reference proteome</keyword>
<keyword evidence="3" id="KW-0012">Acyltransferase</keyword>
<dbReference type="InterPro" id="IPR050879">
    <property type="entry name" value="Acyltransferase_3"/>
</dbReference>
<dbReference type="Pfam" id="PF01757">
    <property type="entry name" value="Acyl_transf_3"/>
    <property type="match status" value="1"/>
</dbReference>
<feature type="transmembrane region" description="Helical" evidence="1">
    <location>
        <begin position="274"/>
        <end position="291"/>
    </location>
</feature>
<organism evidence="3 4">
    <name type="scientific">Lichenicola cladoniae</name>
    <dbReference type="NCBI Taxonomy" id="1484109"/>
    <lineage>
        <taxon>Bacteria</taxon>
        <taxon>Pseudomonadati</taxon>
        <taxon>Pseudomonadota</taxon>
        <taxon>Alphaproteobacteria</taxon>
        <taxon>Acetobacterales</taxon>
        <taxon>Acetobacteraceae</taxon>
        <taxon>Lichenicola</taxon>
    </lineage>
</organism>
<dbReference type="GO" id="GO:0016747">
    <property type="term" value="F:acyltransferase activity, transferring groups other than amino-acyl groups"/>
    <property type="evidence" value="ECO:0007669"/>
    <property type="project" value="InterPro"/>
</dbReference>
<feature type="transmembrane region" description="Helical" evidence="1">
    <location>
        <begin position="93"/>
        <end position="115"/>
    </location>
</feature>
<feature type="transmembrane region" description="Helical" evidence="1">
    <location>
        <begin position="54"/>
        <end position="72"/>
    </location>
</feature>
<dbReference type="KEGG" id="lck:HN018_12600"/>
<dbReference type="PANTHER" id="PTHR23028">
    <property type="entry name" value="ACETYLTRANSFERASE"/>
    <property type="match status" value="1"/>
</dbReference>
<dbReference type="RefSeq" id="WP_171836348.1">
    <property type="nucleotide sequence ID" value="NZ_CP053708.1"/>
</dbReference>
<proteinExistence type="predicted"/>
<keyword evidence="1" id="KW-0472">Membrane</keyword>
<evidence type="ECO:0000313" key="3">
    <source>
        <dbReference type="EMBL" id="QKE90771.1"/>
    </source>
</evidence>
<dbReference type="Proteomes" id="UP000500767">
    <property type="component" value="Chromosome"/>
</dbReference>
<feature type="transmembrane region" description="Helical" evidence="1">
    <location>
        <begin position="158"/>
        <end position="177"/>
    </location>
</feature>
<keyword evidence="1" id="KW-0812">Transmembrane</keyword>
<evidence type="ECO:0000256" key="1">
    <source>
        <dbReference type="SAM" id="Phobius"/>
    </source>
</evidence>
<dbReference type="InterPro" id="IPR002656">
    <property type="entry name" value="Acyl_transf_3_dom"/>
</dbReference>
<dbReference type="AlphaFoldDB" id="A0A6M8HRC3"/>
<feature type="transmembrane region" description="Helical" evidence="1">
    <location>
        <begin position="340"/>
        <end position="359"/>
    </location>
</feature>
<feature type="domain" description="Acyltransferase 3" evidence="2">
    <location>
        <begin position="11"/>
        <end position="351"/>
    </location>
</feature>
<dbReference type="EMBL" id="CP053708">
    <property type="protein sequence ID" value="QKE90771.1"/>
    <property type="molecule type" value="Genomic_DNA"/>
</dbReference>
<evidence type="ECO:0000259" key="2">
    <source>
        <dbReference type="Pfam" id="PF01757"/>
    </source>
</evidence>
<keyword evidence="3" id="KW-0808">Transferase</keyword>
<evidence type="ECO:0000313" key="4">
    <source>
        <dbReference type="Proteomes" id="UP000500767"/>
    </source>
</evidence>
<feature type="transmembrane region" description="Helical" evidence="1">
    <location>
        <begin position="189"/>
        <end position="210"/>
    </location>
</feature>
<keyword evidence="1" id="KW-1133">Transmembrane helix</keyword>
<protein>
    <submittedName>
        <fullName evidence="3">Acyltransferase</fullName>
    </submittedName>
</protein>
<feature type="transmembrane region" description="Helical" evidence="1">
    <location>
        <begin position="300"/>
        <end position="320"/>
    </location>
</feature>
<accession>A0A6M8HRC3</accession>
<gene>
    <name evidence="3" type="ORF">HN018_12600</name>
</gene>